<proteinExistence type="predicted"/>
<gene>
    <name evidence="3" type="ORF">OTU49_009912</name>
</gene>
<dbReference type="Proteomes" id="UP001445076">
    <property type="component" value="Unassembled WGS sequence"/>
</dbReference>
<accession>A0AAW0W9T6</accession>
<feature type="transmembrane region" description="Helical" evidence="2">
    <location>
        <begin position="20"/>
        <end position="42"/>
    </location>
</feature>
<feature type="non-terminal residue" evidence="3">
    <location>
        <position position="187"/>
    </location>
</feature>
<organism evidence="3 4">
    <name type="scientific">Cherax quadricarinatus</name>
    <name type="common">Australian red claw crayfish</name>
    <dbReference type="NCBI Taxonomy" id="27406"/>
    <lineage>
        <taxon>Eukaryota</taxon>
        <taxon>Metazoa</taxon>
        <taxon>Ecdysozoa</taxon>
        <taxon>Arthropoda</taxon>
        <taxon>Crustacea</taxon>
        <taxon>Multicrustacea</taxon>
        <taxon>Malacostraca</taxon>
        <taxon>Eumalacostraca</taxon>
        <taxon>Eucarida</taxon>
        <taxon>Decapoda</taxon>
        <taxon>Pleocyemata</taxon>
        <taxon>Astacidea</taxon>
        <taxon>Parastacoidea</taxon>
        <taxon>Parastacidae</taxon>
        <taxon>Cherax</taxon>
    </lineage>
</organism>
<sequence length="187" mass="19640">AGGSRSVVEGGVQRMPRLTMLIVTLTGAALLALHVALIGCFIRRRAATRNASASSSTKNVTLDVYGLTPASTPGATHTDPLLSLTSMSPHHPSNTPPPYQVDHQTNVDHVDHVDRCDPPSLVIPNAAAHPTPMSIPAHSAAHTTPTPIRPPTHPTPRQNGMVVVSRDTTTLYVSSALSPQNTGRLAP</sequence>
<comment type="caution">
    <text evidence="3">The sequence shown here is derived from an EMBL/GenBank/DDBJ whole genome shotgun (WGS) entry which is preliminary data.</text>
</comment>
<reference evidence="3 4" key="1">
    <citation type="journal article" date="2024" name="BMC Genomics">
        <title>Genome assembly of redclaw crayfish (Cherax quadricarinatus) provides insights into its immune adaptation and hypoxia tolerance.</title>
        <authorList>
            <person name="Liu Z."/>
            <person name="Zheng J."/>
            <person name="Li H."/>
            <person name="Fang K."/>
            <person name="Wang S."/>
            <person name="He J."/>
            <person name="Zhou D."/>
            <person name="Weng S."/>
            <person name="Chi M."/>
            <person name="Gu Z."/>
            <person name="He J."/>
            <person name="Li F."/>
            <person name="Wang M."/>
        </authorList>
    </citation>
    <scope>NUCLEOTIDE SEQUENCE [LARGE SCALE GENOMIC DNA]</scope>
    <source>
        <strain evidence="3">ZL_2023a</strain>
    </source>
</reference>
<name>A0AAW0W9T6_CHEQU</name>
<protein>
    <submittedName>
        <fullName evidence="3">Uncharacterized protein</fullName>
    </submittedName>
</protein>
<evidence type="ECO:0000313" key="4">
    <source>
        <dbReference type="Proteomes" id="UP001445076"/>
    </source>
</evidence>
<evidence type="ECO:0000256" key="1">
    <source>
        <dbReference type="SAM" id="MobiDB-lite"/>
    </source>
</evidence>
<dbReference type="AlphaFoldDB" id="A0AAW0W9T6"/>
<keyword evidence="2" id="KW-0472">Membrane</keyword>
<dbReference type="EMBL" id="JARKIK010000077">
    <property type="protein sequence ID" value="KAK8727057.1"/>
    <property type="molecule type" value="Genomic_DNA"/>
</dbReference>
<evidence type="ECO:0000313" key="3">
    <source>
        <dbReference type="EMBL" id="KAK8727057.1"/>
    </source>
</evidence>
<keyword evidence="2" id="KW-1133">Transmembrane helix</keyword>
<feature type="non-terminal residue" evidence="3">
    <location>
        <position position="1"/>
    </location>
</feature>
<feature type="region of interest" description="Disordered" evidence="1">
    <location>
        <begin position="137"/>
        <end position="159"/>
    </location>
</feature>
<keyword evidence="4" id="KW-1185">Reference proteome</keyword>
<evidence type="ECO:0000256" key="2">
    <source>
        <dbReference type="SAM" id="Phobius"/>
    </source>
</evidence>
<keyword evidence="2" id="KW-0812">Transmembrane</keyword>